<dbReference type="Proteomes" id="UP001219630">
    <property type="component" value="Chromosome"/>
</dbReference>
<dbReference type="Gene3D" id="3.90.550.10">
    <property type="entry name" value="Spore Coat Polysaccharide Biosynthesis Protein SpsA, Chain A"/>
    <property type="match status" value="1"/>
</dbReference>
<dbReference type="InterPro" id="IPR005069">
    <property type="entry name" value="Nucl-diP-sugar_transferase"/>
</dbReference>
<dbReference type="RefSeq" id="WP_125258958.1">
    <property type="nucleotide sequence ID" value="NZ_CP114280.1"/>
</dbReference>
<organism evidence="2 3">
    <name type="scientific">Dickeya lacustris</name>
    <dbReference type="NCBI Taxonomy" id="2259638"/>
    <lineage>
        <taxon>Bacteria</taxon>
        <taxon>Pseudomonadati</taxon>
        <taxon>Pseudomonadota</taxon>
        <taxon>Gammaproteobacteria</taxon>
        <taxon>Enterobacterales</taxon>
        <taxon>Pectobacteriaceae</taxon>
        <taxon>Dickeya</taxon>
    </lineage>
</organism>
<evidence type="ECO:0000313" key="3">
    <source>
        <dbReference type="Proteomes" id="UP001219630"/>
    </source>
</evidence>
<accession>A0ABY8G6I2</accession>
<sequence>MSKYDSIKLAHQYYRDVFTKEFILGDVGDLPREIIFDVLIKREINTYELNKKLLKVDTHLPPDDEKKLFLMLNAIAMSNLALNDKWGGKNVRLPDEYINMIIGCIDDIIHLGMNVEYLVVSIQLLFRIGAIEHAVNLIENNFSILDEIPSIYNLLLTICIFEKDYAAAIPLVQKITKQPELLGQDILIMMMILTTIFKNGGYPDSYIDFTSILNKKTLLPLNYYSWVLDARESNNKPTIVIACDNRYYFEHAISLLYSIYENNKHEFNVHFHVYNISNQVFIDIEKKKNRFLELNISCSTESFDDSKDCNVHYASRRFVFANHMLSKVSGDVLILDADSLVRNPWSMINASVSKDADIIITKDEASPFWEDICAGFVYLRNTSKSKSFIKKVACFIWNNIEQGNTNWFLDQVALSAVFDKDKNSIHAHRIELSLLFDINHRENSFMWTITSVKDGKTRFHDYKVFLNNKYAI</sequence>
<dbReference type="SUPFAM" id="SSF53448">
    <property type="entry name" value="Nucleotide-diphospho-sugar transferases"/>
    <property type="match status" value="1"/>
</dbReference>
<keyword evidence="3" id="KW-1185">Reference proteome</keyword>
<name>A0ABY8G6I2_9GAMM</name>
<proteinExistence type="predicted"/>
<dbReference type="Pfam" id="PF03407">
    <property type="entry name" value="Nucleotid_trans"/>
    <property type="match status" value="1"/>
</dbReference>
<keyword evidence="2" id="KW-0808">Transferase</keyword>
<reference evidence="2 3" key="1">
    <citation type="submission" date="2022-12" db="EMBL/GenBank/DDBJ databases">
        <title>Complete genome sequencing of Dickeya lacustris type strain LMG30899.</title>
        <authorList>
            <person name="Dobhal S."/>
            <person name="Arizala D."/>
            <person name="Arif M."/>
        </authorList>
    </citation>
    <scope>NUCLEOTIDE SEQUENCE [LARGE SCALE GENOMIC DNA]</scope>
    <source>
        <strain evidence="2 3">LMG30899</strain>
    </source>
</reference>
<dbReference type="EMBL" id="CP114280">
    <property type="protein sequence ID" value="WFN55571.1"/>
    <property type="molecule type" value="Genomic_DNA"/>
</dbReference>
<evidence type="ECO:0000259" key="1">
    <source>
        <dbReference type="Pfam" id="PF03407"/>
    </source>
</evidence>
<dbReference type="InterPro" id="IPR029044">
    <property type="entry name" value="Nucleotide-diphossugar_trans"/>
</dbReference>
<feature type="domain" description="Nucleotide-diphospho-sugar transferase" evidence="1">
    <location>
        <begin position="306"/>
        <end position="399"/>
    </location>
</feature>
<evidence type="ECO:0000313" key="2">
    <source>
        <dbReference type="EMBL" id="WFN55571.1"/>
    </source>
</evidence>
<dbReference type="GO" id="GO:0016740">
    <property type="term" value="F:transferase activity"/>
    <property type="evidence" value="ECO:0007669"/>
    <property type="project" value="UniProtKB-KW"/>
</dbReference>
<gene>
    <name evidence="2" type="ORF">O1Q98_18630</name>
</gene>
<protein>
    <submittedName>
        <fullName evidence="2">Nucleotide-diphospho-sugar transferase</fullName>
    </submittedName>
</protein>